<organism evidence="1 2">
    <name type="scientific">Desmophyllum pertusum</name>
    <dbReference type="NCBI Taxonomy" id="174260"/>
    <lineage>
        <taxon>Eukaryota</taxon>
        <taxon>Metazoa</taxon>
        <taxon>Cnidaria</taxon>
        <taxon>Anthozoa</taxon>
        <taxon>Hexacorallia</taxon>
        <taxon>Scleractinia</taxon>
        <taxon>Caryophylliina</taxon>
        <taxon>Caryophylliidae</taxon>
        <taxon>Desmophyllum</taxon>
    </lineage>
</organism>
<reference evidence="1" key="1">
    <citation type="submission" date="2023-01" db="EMBL/GenBank/DDBJ databases">
        <title>Genome assembly of the deep-sea coral Lophelia pertusa.</title>
        <authorList>
            <person name="Herrera S."/>
            <person name="Cordes E."/>
        </authorList>
    </citation>
    <scope>NUCLEOTIDE SEQUENCE</scope>
    <source>
        <strain evidence="1">USNM1676648</strain>
        <tissue evidence="1">Polyp</tissue>
    </source>
</reference>
<accession>A0A9W9ZJN1</accession>
<dbReference type="InterPro" id="IPR025051">
    <property type="entry name" value="DUF3990"/>
</dbReference>
<dbReference type="Proteomes" id="UP001163046">
    <property type="component" value="Unassembled WGS sequence"/>
</dbReference>
<evidence type="ECO:0000313" key="2">
    <source>
        <dbReference type="Proteomes" id="UP001163046"/>
    </source>
</evidence>
<protein>
    <recommendedName>
        <fullName evidence="3">DUF3990 domain-containing protein</fullName>
    </recommendedName>
</protein>
<evidence type="ECO:0000313" key="1">
    <source>
        <dbReference type="EMBL" id="KAJ7381923.1"/>
    </source>
</evidence>
<sequence>MASESMLSVVKSLHTAEQSWCIWLKEMGAVDYQQTANCLFAILGWLGQPTIENLIASVAPPTELFSYLKFSLSKYLSYVLSYSAGIFTKYNRFPYKESTINQWLTRSTDDVPRDQRMPNIMNVDKDGQRRKCYSTQNQVDCFPEALEDFEFELFFHGTSHEYAKDIIEGGVNLRRGSRKKDFSHGDGFYVGKSFDEASTWAIDKHHSSAVLVFRVNRNELRLRGDYNGLDLQNRVSEWQDVISQFRSGKPDRIHRNYHFIEGPMASISRNNPRLDYPVQKFGSYQLCVRNVNCAELFRRSLHSVVFFDR</sequence>
<dbReference type="Pfam" id="PF13151">
    <property type="entry name" value="DUF3990"/>
    <property type="match status" value="1"/>
</dbReference>
<evidence type="ECO:0008006" key="3">
    <source>
        <dbReference type="Google" id="ProtNLM"/>
    </source>
</evidence>
<dbReference type="SUPFAM" id="SSF56399">
    <property type="entry name" value="ADP-ribosylation"/>
    <property type="match status" value="1"/>
</dbReference>
<dbReference type="Gene3D" id="3.90.175.10">
    <property type="entry name" value="Diphtheria Toxin, domain 1"/>
    <property type="match status" value="1"/>
</dbReference>
<dbReference type="EMBL" id="MU825963">
    <property type="protein sequence ID" value="KAJ7381923.1"/>
    <property type="molecule type" value="Genomic_DNA"/>
</dbReference>
<proteinExistence type="predicted"/>
<gene>
    <name evidence="1" type="ORF">OS493_038255</name>
</gene>
<comment type="caution">
    <text evidence="1">The sequence shown here is derived from an EMBL/GenBank/DDBJ whole genome shotgun (WGS) entry which is preliminary data.</text>
</comment>
<keyword evidence="2" id="KW-1185">Reference proteome</keyword>
<dbReference type="OrthoDB" id="5947100at2759"/>
<dbReference type="AlphaFoldDB" id="A0A9W9ZJN1"/>
<name>A0A9W9ZJN1_9CNID</name>